<dbReference type="NCBIfam" id="TIGR02395">
    <property type="entry name" value="rpoN_sigma"/>
    <property type="match status" value="1"/>
</dbReference>
<name>A0A4R3JFU4_9PROT</name>
<protein>
    <recommendedName>
        <fullName evidence="9">RNA polymerase sigma-54 factor</fullName>
    </recommendedName>
</protein>
<feature type="compositionally biased region" description="Gly residues" evidence="10">
    <location>
        <begin position="170"/>
        <end position="183"/>
    </location>
</feature>
<dbReference type="Proteomes" id="UP000295304">
    <property type="component" value="Unassembled WGS sequence"/>
</dbReference>
<dbReference type="Pfam" id="PF04552">
    <property type="entry name" value="Sigma54_DBD"/>
    <property type="match status" value="1"/>
</dbReference>
<dbReference type="PROSITE" id="PS00718">
    <property type="entry name" value="SIGMA54_2"/>
    <property type="match status" value="1"/>
</dbReference>
<feature type="domain" description="RNA polymerase sigma factor 54 DNA-binding" evidence="11">
    <location>
        <begin position="395"/>
        <end position="554"/>
    </location>
</feature>
<feature type="compositionally biased region" description="Basic and acidic residues" evidence="10">
    <location>
        <begin position="105"/>
        <end position="129"/>
    </location>
</feature>
<feature type="region of interest" description="Disordered" evidence="10">
    <location>
        <begin position="49"/>
        <end position="186"/>
    </location>
</feature>
<sequence length="560" mass="60583">MVLSPRLDLRQSQSLVMTPQLQQAIKLLQLNNLELSAYVEQEMTQNPLLEREDGVLADDDRGDNHRDGSHEGGDFSSSGQDFDGALGGEGPRPADDGGSASGGGEDDHGAVRDLNLDEGAAGEHTRSEGALDVDYDNTWNSAEDGGEKAAAPQTEGHSTSGDRDDWGARSNGGAGGGGAGQYGGELPSLEQTLAGEVSLRDYLMSQVRLMVSTPGDEIIAVSLIDSLDEIGYMRGDLADIAERLGVSVDAVEAVLTVMQGIDPAGLFARDLGECLALQLIDKDRFDPAMKTLLGNLDLLARRDYARLRKICGVDGDDLGEMINELQALDPKPGRRFDHSITQAIVPDVFMRAGADGQWIIELNGDTLPRVLINNSYYAEVSRAVAKGKNKGEEKRYINECYQSASWLVKALHQRATTIMKVASEIVRMQDGFFVHGVSALRPLVLRDVADAIGMHESTVSRVTSNKYIATPRGIFELKYFFTSAISSADGGDAYSAEAVKSRIKSLVDGEPAHKILSDDKIVDLLKDEGMDIARRTVAKYRDALGIPSSVTRRREKRQQS</sequence>
<dbReference type="InterPro" id="IPR000394">
    <property type="entry name" value="RNA_pol_sigma_54"/>
</dbReference>
<dbReference type="PROSITE" id="PS50044">
    <property type="entry name" value="SIGMA54_3"/>
    <property type="match status" value="1"/>
</dbReference>
<proteinExistence type="inferred from homology"/>
<keyword evidence="2 9" id="KW-0240">DNA-directed RNA polymerase</keyword>
<evidence type="ECO:0000256" key="6">
    <source>
        <dbReference type="ARBA" id="ARBA00023082"/>
    </source>
</evidence>
<accession>A0A4R3JFU4</accession>
<dbReference type="Gene3D" id="1.10.10.60">
    <property type="entry name" value="Homeodomain-like"/>
    <property type="match status" value="1"/>
</dbReference>
<keyword evidence="5 9" id="KW-0805">Transcription regulation</keyword>
<evidence type="ECO:0000313" key="14">
    <source>
        <dbReference type="Proteomes" id="UP000295304"/>
    </source>
</evidence>
<gene>
    <name evidence="13" type="ORF">EDD55_10168</name>
</gene>
<feature type="domain" description="RNA polymerase sigma factor 54 core-binding" evidence="12">
    <location>
        <begin position="189"/>
        <end position="376"/>
    </location>
</feature>
<keyword evidence="3 9" id="KW-0808">Transferase</keyword>
<dbReference type="PROSITE" id="PS00717">
    <property type="entry name" value="SIGMA54_1"/>
    <property type="match status" value="1"/>
</dbReference>
<keyword evidence="7 9" id="KW-0238">DNA-binding</keyword>
<evidence type="ECO:0000256" key="8">
    <source>
        <dbReference type="ARBA" id="ARBA00023163"/>
    </source>
</evidence>
<dbReference type="InterPro" id="IPR007046">
    <property type="entry name" value="RNA_pol_sigma_54_core-bd"/>
</dbReference>
<comment type="caution">
    <text evidence="13">The sequence shown here is derived from an EMBL/GenBank/DDBJ whole genome shotgun (WGS) entry which is preliminary data.</text>
</comment>
<dbReference type="PANTHER" id="PTHR32248">
    <property type="entry name" value="RNA POLYMERASE SIGMA-54 FACTOR"/>
    <property type="match status" value="1"/>
</dbReference>
<dbReference type="GO" id="GO:0001216">
    <property type="term" value="F:DNA-binding transcription activator activity"/>
    <property type="evidence" value="ECO:0007669"/>
    <property type="project" value="InterPro"/>
</dbReference>
<evidence type="ECO:0000256" key="2">
    <source>
        <dbReference type="ARBA" id="ARBA00022478"/>
    </source>
</evidence>
<dbReference type="PRINTS" id="PR00045">
    <property type="entry name" value="SIGMA54FCT"/>
</dbReference>
<keyword evidence="4 9" id="KW-0548">Nucleotidyltransferase</keyword>
<keyword evidence="14" id="KW-1185">Reference proteome</keyword>
<dbReference type="Pfam" id="PF04963">
    <property type="entry name" value="Sigma54_CBD"/>
    <property type="match status" value="1"/>
</dbReference>
<dbReference type="Gene3D" id="1.10.10.1330">
    <property type="entry name" value="RNA polymerase sigma-54 factor, core-binding domain"/>
    <property type="match status" value="1"/>
</dbReference>
<evidence type="ECO:0000256" key="10">
    <source>
        <dbReference type="SAM" id="MobiDB-lite"/>
    </source>
</evidence>
<evidence type="ECO:0000256" key="5">
    <source>
        <dbReference type="ARBA" id="ARBA00023015"/>
    </source>
</evidence>
<organism evidence="13 14">
    <name type="scientific">Varunaivibrio sulfuroxidans</name>
    <dbReference type="NCBI Taxonomy" id="1773489"/>
    <lineage>
        <taxon>Bacteria</taxon>
        <taxon>Pseudomonadati</taxon>
        <taxon>Pseudomonadota</taxon>
        <taxon>Alphaproteobacteria</taxon>
        <taxon>Rhodospirillales</taxon>
        <taxon>Magnetovibrionaceae</taxon>
        <taxon>Varunaivibrio</taxon>
    </lineage>
</organism>
<reference evidence="13 14" key="1">
    <citation type="submission" date="2019-03" db="EMBL/GenBank/DDBJ databases">
        <title>Genomic Encyclopedia of Type Strains, Phase IV (KMG-IV): sequencing the most valuable type-strain genomes for metagenomic binning, comparative biology and taxonomic classification.</title>
        <authorList>
            <person name="Goeker M."/>
        </authorList>
    </citation>
    <scope>NUCLEOTIDE SEQUENCE [LARGE SCALE GENOMIC DNA]</scope>
    <source>
        <strain evidence="13 14">DSM 101688</strain>
    </source>
</reference>
<evidence type="ECO:0000259" key="11">
    <source>
        <dbReference type="Pfam" id="PF04552"/>
    </source>
</evidence>
<evidence type="ECO:0000256" key="1">
    <source>
        <dbReference type="ARBA" id="ARBA00008798"/>
    </source>
</evidence>
<evidence type="ECO:0000313" key="13">
    <source>
        <dbReference type="EMBL" id="TCS64742.1"/>
    </source>
</evidence>
<dbReference type="OrthoDB" id="9814402at2"/>
<dbReference type="NCBIfam" id="NF004596">
    <property type="entry name" value="PRK05932.1-3"/>
    <property type="match status" value="1"/>
</dbReference>
<comment type="function">
    <text evidence="9">Sigma factors are initiation factors that promote the attachment of RNA polymerase to specific initiation sites and are then released.</text>
</comment>
<feature type="compositionally biased region" description="Basic and acidic residues" evidence="10">
    <location>
        <begin position="49"/>
        <end position="73"/>
    </location>
</feature>
<dbReference type="GO" id="GO:0016987">
    <property type="term" value="F:sigma factor activity"/>
    <property type="evidence" value="ECO:0007669"/>
    <property type="project" value="UniProtKB-KW"/>
</dbReference>
<dbReference type="PANTHER" id="PTHR32248:SF4">
    <property type="entry name" value="RNA POLYMERASE SIGMA-54 FACTOR"/>
    <property type="match status" value="1"/>
</dbReference>
<dbReference type="GO" id="GO:0016779">
    <property type="term" value="F:nucleotidyltransferase activity"/>
    <property type="evidence" value="ECO:0007669"/>
    <property type="project" value="UniProtKB-KW"/>
</dbReference>
<dbReference type="AlphaFoldDB" id="A0A4R3JFU4"/>
<dbReference type="NCBIfam" id="NF009118">
    <property type="entry name" value="PRK12469.1"/>
    <property type="match status" value="1"/>
</dbReference>
<dbReference type="InterPro" id="IPR007634">
    <property type="entry name" value="RNA_pol_sigma_54_DNA-bd"/>
</dbReference>
<evidence type="ECO:0000256" key="3">
    <source>
        <dbReference type="ARBA" id="ARBA00022679"/>
    </source>
</evidence>
<dbReference type="PIRSF" id="PIRSF000774">
    <property type="entry name" value="RpoN"/>
    <property type="match status" value="1"/>
</dbReference>
<evidence type="ECO:0000256" key="9">
    <source>
        <dbReference type="PIRNR" id="PIRNR000774"/>
    </source>
</evidence>
<dbReference type="InterPro" id="IPR038709">
    <property type="entry name" value="RpoN_core-bd_sf"/>
</dbReference>
<evidence type="ECO:0000256" key="7">
    <source>
        <dbReference type="ARBA" id="ARBA00023125"/>
    </source>
</evidence>
<evidence type="ECO:0000256" key="4">
    <source>
        <dbReference type="ARBA" id="ARBA00022695"/>
    </source>
</evidence>
<dbReference type="EMBL" id="SLZW01000001">
    <property type="protein sequence ID" value="TCS64742.1"/>
    <property type="molecule type" value="Genomic_DNA"/>
</dbReference>
<dbReference type="GO" id="GO:0006352">
    <property type="term" value="P:DNA-templated transcription initiation"/>
    <property type="evidence" value="ECO:0007669"/>
    <property type="project" value="InterPro"/>
</dbReference>
<dbReference type="GO" id="GO:0003677">
    <property type="term" value="F:DNA binding"/>
    <property type="evidence" value="ECO:0007669"/>
    <property type="project" value="UniProtKB-KW"/>
</dbReference>
<keyword evidence="6 9" id="KW-0731">Sigma factor</keyword>
<dbReference type="Pfam" id="PF00309">
    <property type="entry name" value="Sigma54_AID"/>
    <property type="match status" value="1"/>
</dbReference>
<evidence type="ECO:0000259" key="12">
    <source>
        <dbReference type="Pfam" id="PF04963"/>
    </source>
</evidence>
<comment type="similarity">
    <text evidence="1 9">Belongs to the sigma-54 factor family.</text>
</comment>
<dbReference type="RefSeq" id="WP_132937499.1">
    <property type="nucleotide sequence ID" value="NZ_CP119676.1"/>
</dbReference>
<dbReference type="GO" id="GO:0000428">
    <property type="term" value="C:DNA-directed RNA polymerase complex"/>
    <property type="evidence" value="ECO:0007669"/>
    <property type="project" value="UniProtKB-KW"/>
</dbReference>
<keyword evidence="8 9" id="KW-0804">Transcription</keyword>